<accession>A0A3B1CJC8</accession>
<keyword evidence="1" id="KW-0349">Heme</keyword>
<dbReference type="GO" id="GO:0009055">
    <property type="term" value="F:electron transfer activity"/>
    <property type="evidence" value="ECO:0007669"/>
    <property type="project" value="InterPro"/>
</dbReference>
<dbReference type="Gene3D" id="1.10.760.10">
    <property type="entry name" value="Cytochrome c-like domain"/>
    <property type="match status" value="2"/>
</dbReference>
<organism evidence="5">
    <name type="scientific">hydrothermal vent metagenome</name>
    <dbReference type="NCBI Taxonomy" id="652676"/>
    <lineage>
        <taxon>unclassified sequences</taxon>
        <taxon>metagenomes</taxon>
        <taxon>ecological metagenomes</taxon>
    </lineage>
</organism>
<dbReference type="AlphaFoldDB" id="A0A3B1CJC8"/>
<reference evidence="5" key="1">
    <citation type="submission" date="2018-06" db="EMBL/GenBank/DDBJ databases">
        <authorList>
            <person name="Zhirakovskaya E."/>
        </authorList>
    </citation>
    <scope>NUCLEOTIDE SEQUENCE</scope>
</reference>
<sequence>MKYLRIYILSILLISTFLIITACTKSAPKKSINSGIPLTKDITAPNKLLVGKKIFDNYCIACHGSNGKGDGPESYRLNTKPTDFTSGNIKFKSTPYDAPATVEDIITTLKLGVRTTAMLPQLQLSNQQMQSVAEYMLSFSKQDIKTVNLIPVPEAPEKTRTILEKGKKLYQNNCATCHGADGKGDGILAKSLKDYKQNPISPANLTLRPLKRANTLSRLYLVIAAGIKGTPMPPFQNAFKPKDIWAIDYYVQSLKSGKQYSSNRNGMGMMGGGMMGGMMKHRFVGEEVKGMRIDMAAARAWMMGNMMNK</sequence>
<evidence type="ECO:0000259" key="4">
    <source>
        <dbReference type="PROSITE" id="PS51007"/>
    </source>
</evidence>
<feature type="domain" description="Cytochrome c" evidence="4">
    <location>
        <begin position="46"/>
        <end position="140"/>
    </location>
</feature>
<dbReference type="PANTHER" id="PTHR35008">
    <property type="entry name" value="BLL4482 PROTEIN-RELATED"/>
    <property type="match status" value="1"/>
</dbReference>
<name>A0A3B1CJC8_9ZZZZ</name>
<dbReference type="InterPro" id="IPR051459">
    <property type="entry name" value="Cytochrome_c-type_DH"/>
</dbReference>
<dbReference type="EMBL" id="UOGD01000283">
    <property type="protein sequence ID" value="VAX24843.1"/>
    <property type="molecule type" value="Genomic_DNA"/>
</dbReference>
<dbReference type="SUPFAM" id="SSF46626">
    <property type="entry name" value="Cytochrome c"/>
    <property type="match status" value="2"/>
</dbReference>
<dbReference type="GO" id="GO:0020037">
    <property type="term" value="F:heme binding"/>
    <property type="evidence" value="ECO:0007669"/>
    <property type="project" value="InterPro"/>
</dbReference>
<keyword evidence="3" id="KW-0408">Iron</keyword>
<dbReference type="InterPro" id="IPR036909">
    <property type="entry name" value="Cyt_c-like_dom_sf"/>
</dbReference>
<evidence type="ECO:0000313" key="5">
    <source>
        <dbReference type="EMBL" id="VAX24843.1"/>
    </source>
</evidence>
<protein>
    <recommendedName>
        <fullName evidence="4">Cytochrome c domain-containing protein</fullName>
    </recommendedName>
</protein>
<dbReference type="Pfam" id="PF00034">
    <property type="entry name" value="Cytochrom_C"/>
    <property type="match status" value="2"/>
</dbReference>
<dbReference type="PROSITE" id="PS51257">
    <property type="entry name" value="PROKAR_LIPOPROTEIN"/>
    <property type="match status" value="1"/>
</dbReference>
<dbReference type="InterPro" id="IPR009056">
    <property type="entry name" value="Cyt_c-like_dom"/>
</dbReference>
<evidence type="ECO:0000256" key="1">
    <source>
        <dbReference type="ARBA" id="ARBA00022617"/>
    </source>
</evidence>
<dbReference type="PROSITE" id="PS51007">
    <property type="entry name" value="CYTC"/>
    <property type="match status" value="2"/>
</dbReference>
<proteinExistence type="predicted"/>
<keyword evidence="2" id="KW-0479">Metal-binding</keyword>
<evidence type="ECO:0000256" key="2">
    <source>
        <dbReference type="ARBA" id="ARBA00022723"/>
    </source>
</evidence>
<gene>
    <name evidence="5" type="ORF">MNBD_IGNAVI01-474</name>
</gene>
<evidence type="ECO:0000256" key="3">
    <source>
        <dbReference type="ARBA" id="ARBA00023004"/>
    </source>
</evidence>
<dbReference type="PANTHER" id="PTHR35008:SF8">
    <property type="entry name" value="ALCOHOL DEHYDROGENASE CYTOCHROME C SUBUNIT"/>
    <property type="match status" value="1"/>
</dbReference>
<dbReference type="GO" id="GO:0046872">
    <property type="term" value="F:metal ion binding"/>
    <property type="evidence" value="ECO:0007669"/>
    <property type="project" value="UniProtKB-KW"/>
</dbReference>
<feature type="domain" description="Cytochrome c" evidence="4">
    <location>
        <begin position="161"/>
        <end position="255"/>
    </location>
</feature>